<evidence type="ECO:0000313" key="1">
    <source>
        <dbReference type="EMBL" id="MCI68160.1"/>
    </source>
</evidence>
<keyword evidence="2" id="KW-1185">Reference proteome</keyword>
<organism evidence="1 2">
    <name type="scientific">Trifolium medium</name>
    <dbReference type="NCBI Taxonomy" id="97028"/>
    <lineage>
        <taxon>Eukaryota</taxon>
        <taxon>Viridiplantae</taxon>
        <taxon>Streptophyta</taxon>
        <taxon>Embryophyta</taxon>
        <taxon>Tracheophyta</taxon>
        <taxon>Spermatophyta</taxon>
        <taxon>Magnoliopsida</taxon>
        <taxon>eudicotyledons</taxon>
        <taxon>Gunneridae</taxon>
        <taxon>Pentapetalae</taxon>
        <taxon>rosids</taxon>
        <taxon>fabids</taxon>
        <taxon>Fabales</taxon>
        <taxon>Fabaceae</taxon>
        <taxon>Papilionoideae</taxon>
        <taxon>50 kb inversion clade</taxon>
        <taxon>NPAAA clade</taxon>
        <taxon>Hologalegina</taxon>
        <taxon>IRL clade</taxon>
        <taxon>Trifolieae</taxon>
        <taxon>Trifolium</taxon>
    </lineage>
</organism>
<dbReference type="Proteomes" id="UP000265520">
    <property type="component" value="Unassembled WGS sequence"/>
</dbReference>
<proteinExistence type="predicted"/>
<sequence>LVAMMSKLHKKTRIRAARWASNGEEWRGRSETLSDFQDTLAERRIAR</sequence>
<name>A0A392U6V2_9FABA</name>
<dbReference type="EMBL" id="LXQA010731634">
    <property type="protein sequence ID" value="MCI68160.1"/>
    <property type="molecule type" value="Genomic_DNA"/>
</dbReference>
<dbReference type="AlphaFoldDB" id="A0A392U6V2"/>
<comment type="caution">
    <text evidence="1">The sequence shown here is derived from an EMBL/GenBank/DDBJ whole genome shotgun (WGS) entry which is preliminary data.</text>
</comment>
<feature type="non-terminal residue" evidence="1">
    <location>
        <position position="1"/>
    </location>
</feature>
<reference evidence="1 2" key="1">
    <citation type="journal article" date="2018" name="Front. Plant Sci.">
        <title>Red Clover (Trifolium pratense) and Zigzag Clover (T. medium) - A Picture of Genomic Similarities and Differences.</title>
        <authorList>
            <person name="Dluhosova J."/>
            <person name="Istvanek J."/>
            <person name="Nedelnik J."/>
            <person name="Repkova J."/>
        </authorList>
    </citation>
    <scope>NUCLEOTIDE SEQUENCE [LARGE SCALE GENOMIC DNA]</scope>
    <source>
        <strain evidence="2">cv. 10/8</strain>
        <tissue evidence="1">Leaf</tissue>
    </source>
</reference>
<protein>
    <submittedName>
        <fullName evidence="1">Uncharacterized protein</fullName>
    </submittedName>
</protein>
<accession>A0A392U6V2</accession>
<evidence type="ECO:0000313" key="2">
    <source>
        <dbReference type="Proteomes" id="UP000265520"/>
    </source>
</evidence>